<dbReference type="EMBL" id="JBBPBM010000045">
    <property type="protein sequence ID" value="KAK8522133.1"/>
    <property type="molecule type" value="Genomic_DNA"/>
</dbReference>
<name>A0ABR2CR98_9ROSI</name>
<dbReference type="Proteomes" id="UP001472677">
    <property type="component" value="Unassembled WGS sequence"/>
</dbReference>
<protein>
    <submittedName>
        <fullName evidence="1">Uncharacterized protein</fullName>
    </submittedName>
</protein>
<gene>
    <name evidence="1" type="ORF">V6N12_055854</name>
</gene>
<keyword evidence="2" id="KW-1185">Reference proteome</keyword>
<proteinExistence type="predicted"/>
<evidence type="ECO:0000313" key="2">
    <source>
        <dbReference type="Proteomes" id="UP001472677"/>
    </source>
</evidence>
<reference evidence="1 2" key="1">
    <citation type="journal article" date="2024" name="G3 (Bethesda)">
        <title>Genome assembly of Hibiscus sabdariffa L. provides insights into metabolisms of medicinal natural products.</title>
        <authorList>
            <person name="Kim T."/>
        </authorList>
    </citation>
    <scope>NUCLEOTIDE SEQUENCE [LARGE SCALE GENOMIC DNA]</scope>
    <source>
        <strain evidence="1">TK-2024</strain>
        <tissue evidence="1">Old leaves</tissue>
    </source>
</reference>
<sequence>MVMRRHFENYRQVLLVKNLEGRQIKVQGFCSSENSSSKISPFAVENSASAEKTGVNNLGSREIINSDIPEEAKVIKDTTAGEKPISQLGEKITTRKNNEMSWAEIVAKHSIIPEQVNEGPLFPNIRECSDQDRILTEAAKTKRDCAARRIIKKLKETDKPEIQDNSLTSSYLKSRRDIILGEARKTINFERRVEFEVKGDFKEAVRDMARLAENHA</sequence>
<accession>A0ABR2CR98</accession>
<evidence type="ECO:0000313" key="1">
    <source>
        <dbReference type="EMBL" id="KAK8522133.1"/>
    </source>
</evidence>
<comment type="caution">
    <text evidence="1">The sequence shown here is derived from an EMBL/GenBank/DDBJ whole genome shotgun (WGS) entry which is preliminary data.</text>
</comment>
<organism evidence="1 2">
    <name type="scientific">Hibiscus sabdariffa</name>
    <name type="common">roselle</name>
    <dbReference type="NCBI Taxonomy" id="183260"/>
    <lineage>
        <taxon>Eukaryota</taxon>
        <taxon>Viridiplantae</taxon>
        <taxon>Streptophyta</taxon>
        <taxon>Embryophyta</taxon>
        <taxon>Tracheophyta</taxon>
        <taxon>Spermatophyta</taxon>
        <taxon>Magnoliopsida</taxon>
        <taxon>eudicotyledons</taxon>
        <taxon>Gunneridae</taxon>
        <taxon>Pentapetalae</taxon>
        <taxon>rosids</taxon>
        <taxon>malvids</taxon>
        <taxon>Malvales</taxon>
        <taxon>Malvaceae</taxon>
        <taxon>Malvoideae</taxon>
        <taxon>Hibiscus</taxon>
    </lineage>
</organism>